<evidence type="ECO:0000313" key="2">
    <source>
        <dbReference type="EMBL" id="SEP66639.1"/>
    </source>
</evidence>
<dbReference type="SUPFAM" id="SSF56935">
    <property type="entry name" value="Porins"/>
    <property type="match status" value="1"/>
</dbReference>
<dbReference type="EMBL" id="FOFS01000001">
    <property type="protein sequence ID" value="SEP66639.1"/>
    <property type="molecule type" value="Genomic_DNA"/>
</dbReference>
<dbReference type="AlphaFoldDB" id="A0A1H8ZQ55"/>
<name>A0A1H8ZQ55_9GAMM</name>
<feature type="signal peptide" evidence="1">
    <location>
        <begin position="1"/>
        <end position="24"/>
    </location>
</feature>
<gene>
    <name evidence="2" type="ORF">SAMN04488038_101126</name>
</gene>
<evidence type="ECO:0008006" key="4">
    <source>
        <dbReference type="Google" id="ProtNLM"/>
    </source>
</evidence>
<protein>
    <recommendedName>
        <fullName evidence="4">Porin</fullName>
    </recommendedName>
</protein>
<dbReference type="OrthoDB" id="8735103at2"/>
<dbReference type="Gene3D" id="2.40.160.10">
    <property type="entry name" value="Porin"/>
    <property type="match status" value="1"/>
</dbReference>
<dbReference type="Proteomes" id="UP000199233">
    <property type="component" value="Unassembled WGS sequence"/>
</dbReference>
<proteinExistence type="predicted"/>
<feature type="chain" id="PRO_5011491809" description="Porin" evidence="1">
    <location>
        <begin position="25"/>
        <end position="408"/>
    </location>
</feature>
<evidence type="ECO:0000313" key="3">
    <source>
        <dbReference type="Proteomes" id="UP000199233"/>
    </source>
</evidence>
<evidence type="ECO:0000256" key="1">
    <source>
        <dbReference type="SAM" id="SignalP"/>
    </source>
</evidence>
<organism evidence="2 3">
    <name type="scientific">Solimonas aquatica</name>
    <dbReference type="NCBI Taxonomy" id="489703"/>
    <lineage>
        <taxon>Bacteria</taxon>
        <taxon>Pseudomonadati</taxon>
        <taxon>Pseudomonadota</taxon>
        <taxon>Gammaproteobacteria</taxon>
        <taxon>Nevskiales</taxon>
        <taxon>Nevskiaceae</taxon>
        <taxon>Solimonas</taxon>
    </lineage>
</organism>
<dbReference type="InterPro" id="IPR023614">
    <property type="entry name" value="Porin_dom_sf"/>
</dbReference>
<accession>A0A1H8ZQ55</accession>
<dbReference type="RefSeq" id="WP_093280642.1">
    <property type="nucleotide sequence ID" value="NZ_FOFS01000001.1"/>
</dbReference>
<keyword evidence="1" id="KW-0732">Signal</keyword>
<dbReference type="STRING" id="489703.SAMN04488038_101126"/>
<sequence length="408" mass="42016">MRSSLPKYGLAGFALTLISAQAAAIELDAGDWSFTVNGNVNVHYIHSSCESSPANIITVGGACTVDSGGESSASSVSNGLLPAALSFGIATQQSGYNIAAHFGLYPGISTNDGGSPNLQSGSSNTALGTTGMDVRQVYMTVGNADIGTFTLGRNFGLFGFDAIINDMTLPGVGVSGAAGSGAPANTTLGSIGFGYVYTDTLAQMNYTTPSFSGLTLTLGVFDPVEPLFQASATAKSTPGFHGKLAWTYAGYYLSSAFISQKQQLPSNGGDYNSFAADVTAKAKLGAVDLLASYYKGSGLGTTALFVLADDGLGNARDSDGYLLQATCTLGKTKLGANYGVSKLDYANATDKATRPNLLEKNSKYTFGVYHALTANLTLLSEFSGVKTEAHNGAENQSSNFNVGAYLSF</sequence>
<reference evidence="2 3" key="1">
    <citation type="submission" date="2016-10" db="EMBL/GenBank/DDBJ databases">
        <authorList>
            <person name="de Groot N.N."/>
        </authorList>
    </citation>
    <scope>NUCLEOTIDE SEQUENCE [LARGE SCALE GENOMIC DNA]</scope>
    <source>
        <strain evidence="2 3">DSM 25927</strain>
    </source>
</reference>
<keyword evidence="3" id="KW-1185">Reference proteome</keyword>